<evidence type="ECO:0000313" key="6">
    <source>
        <dbReference type="EMBL" id="GGY37445.1"/>
    </source>
</evidence>
<dbReference type="InterPro" id="IPR027467">
    <property type="entry name" value="MopterinOxRdtase_cofactor_BS"/>
</dbReference>
<reference evidence="7" key="1">
    <citation type="journal article" date="2019" name="Int. J. Syst. Evol. Microbiol.">
        <title>The Global Catalogue of Microorganisms (GCM) 10K type strain sequencing project: providing services to taxonomists for standard genome sequencing and annotation.</title>
        <authorList>
            <consortium name="The Broad Institute Genomics Platform"/>
            <consortium name="The Broad Institute Genome Sequencing Center for Infectious Disease"/>
            <person name="Wu L."/>
            <person name="Ma J."/>
        </authorList>
    </citation>
    <scope>NUCLEOTIDE SEQUENCE [LARGE SCALE GENOMIC DNA]</scope>
    <source>
        <strain evidence="7">JCM 4594</strain>
    </source>
</reference>
<dbReference type="SMART" id="SM00926">
    <property type="entry name" value="Molybdop_Fe4S4"/>
    <property type="match status" value="1"/>
</dbReference>
<evidence type="ECO:0000256" key="3">
    <source>
        <dbReference type="ARBA" id="ARBA00023014"/>
    </source>
</evidence>
<dbReference type="PROSITE" id="PS51669">
    <property type="entry name" value="4FE4S_MOW_BIS_MGD"/>
    <property type="match status" value="1"/>
</dbReference>
<protein>
    <recommendedName>
        <fullName evidence="5">4Fe-4S Mo/W bis-MGD-type domain-containing protein</fullName>
    </recommendedName>
</protein>
<dbReference type="Proteomes" id="UP000600946">
    <property type="component" value="Unassembled WGS sequence"/>
</dbReference>
<dbReference type="EMBL" id="BMUU01000005">
    <property type="protein sequence ID" value="GGY37445.1"/>
    <property type="molecule type" value="Genomic_DNA"/>
</dbReference>
<dbReference type="InterPro" id="IPR006963">
    <property type="entry name" value="Mopterin_OxRdtase_4Fe-4S_dom"/>
</dbReference>
<proteinExistence type="predicted"/>
<keyword evidence="3" id="KW-0411">Iron-sulfur</keyword>
<accession>A0ABQ3A940</accession>
<evidence type="ECO:0000259" key="5">
    <source>
        <dbReference type="PROSITE" id="PS51669"/>
    </source>
</evidence>
<dbReference type="PROSITE" id="PS00551">
    <property type="entry name" value="MOLYBDOPTERIN_PROK_1"/>
    <property type="match status" value="1"/>
</dbReference>
<evidence type="ECO:0000256" key="2">
    <source>
        <dbReference type="ARBA" id="ARBA00023004"/>
    </source>
</evidence>
<sequence length="101" mass="10956">MLLRSVPVRTTIPASAHREHAHGGIGGRDEQFEHRLAGTSDEAAQTETTTVCAYCGVGCNLTLHVQDNEIVKVTSPHDDPVTHGTLCITGRFGLRHVQTRD</sequence>
<evidence type="ECO:0000256" key="1">
    <source>
        <dbReference type="ARBA" id="ARBA00022723"/>
    </source>
</evidence>
<gene>
    <name evidence="6" type="ORF">GCM10010326_34280</name>
</gene>
<dbReference type="Pfam" id="PF04879">
    <property type="entry name" value="Molybdop_Fe4S4"/>
    <property type="match status" value="1"/>
</dbReference>
<feature type="compositionally biased region" description="Basic and acidic residues" evidence="4">
    <location>
        <begin position="16"/>
        <end position="27"/>
    </location>
</feature>
<name>A0ABQ3A940_9ACTN</name>
<keyword evidence="1" id="KW-0479">Metal-binding</keyword>
<dbReference type="Gene3D" id="2.20.25.90">
    <property type="entry name" value="ADC-like domains"/>
    <property type="match status" value="1"/>
</dbReference>
<feature type="domain" description="4Fe-4S Mo/W bis-MGD-type" evidence="5">
    <location>
        <begin position="45"/>
        <end position="101"/>
    </location>
</feature>
<evidence type="ECO:0000313" key="7">
    <source>
        <dbReference type="Proteomes" id="UP000600946"/>
    </source>
</evidence>
<organism evidence="6 7">
    <name type="scientific">Streptomyces xanthochromogenes</name>
    <dbReference type="NCBI Taxonomy" id="67384"/>
    <lineage>
        <taxon>Bacteria</taxon>
        <taxon>Bacillati</taxon>
        <taxon>Actinomycetota</taxon>
        <taxon>Actinomycetes</taxon>
        <taxon>Kitasatosporales</taxon>
        <taxon>Streptomycetaceae</taxon>
        <taxon>Streptomyces</taxon>
    </lineage>
</organism>
<comment type="caution">
    <text evidence="6">The sequence shown here is derived from an EMBL/GenBank/DDBJ whole genome shotgun (WGS) entry which is preliminary data.</text>
</comment>
<keyword evidence="2" id="KW-0408">Iron</keyword>
<keyword evidence="7" id="KW-1185">Reference proteome</keyword>
<evidence type="ECO:0000256" key="4">
    <source>
        <dbReference type="SAM" id="MobiDB-lite"/>
    </source>
</evidence>
<dbReference type="SUPFAM" id="SSF53706">
    <property type="entry name" value="Formate dehydrogenase/DMSO reductase, domains 1-3"/>
    <property type="match status" value="1"/>
</dbReference>
<feature type="region of interest" description="Disordered" evidence="4">
    <location>
        <begin position="1"/>
        <end position="27"/>
    </location>
</feature>